<keyword evidence="3" id="KW-1185">Reference proteome</keyword>
<evidence type="ECO:0000313" key="2">
    <source>
        <dbReference type="EMBL" id="BDE08001.1"/>
    </source>
</evidence>
<feature type="signal peptide" evidence="1">
    <location>
        <begin position="1"/>
        <end position="19"/>
    </location>
</feature>
<feature type="chain" id="PRO_5042832409" description="DUF4352 domain-containing protein" evidence="1">
    <location>
        <begin position="20"/>
        <end position="146"/>
    </location>
</feature>
<protein>
    <recommendedName>
        <fullName evidence="4">DUF4352 domain-containing protein</fullName>
    </recommendedName>
</protein>
<dbReference type="KEGG" id="vab:WPS_32770"/>
<gene>
    <name evidence="2" type="ORF">WPS_32770</name>
</gene>
<name>A0AAN1XZZ3_UNVUL</name>
<proteinExistence type="predicted"/>
<dbReference type="PROSITE" id="PS51257">
    <property type="entry name" value="PROKAR_LIPOPROTEIN"/>
    <property type="match status" value="1"/>
</dbReference>
<dbReference type="Proteomes" id="UP001317532">
    <property type="component" value="Chromosome"/>
</dbReference>
<dbReference type="AlphaFoldDB" id="A0AAN1XZZ3"/>
<reference evidence="2 3" key="1">
    <citation type="journal article" date="2022" name="ISME Commun">
        <title>Vulcanimicrobium alpinus gen. nov. sp. nov., the first cultivated representative of the candidate phylum 'Eremiobacterota', is a metabolically versatile aerobic anoxygenic phototroph.</title>
        <authorList>
            <person name="Yabe S."/>
            <person name="Muto K."/>
            <person name="Abe K."/>
            <person name="Yokota A."/>
            <person name="Staudigel H."/>
            <person name="Tebo B.M."/>
        </authorList>
    </citation>
    <scope>NUCLEOTIDE SEQUENCE [LARGE SCALE GENOMIC DNA]</scope>
    <source>
        <strain evidence="2 3">WC8-2</strain>
    </source>
</reference>
<sequence>MIHRIAAAAFLALSLVACKQDNGGGNGQSTPVGAQRFTGLGDVRVVDAKLVPTSDSAAGISSGVITYVVAQVELTNDFGMDATPEISHFYFIDRAGNRFQAKDSGSSVFIGVSNSQQLLKQNEKRTYTIGFRTNDPNVAGTILYER</sequence>
<dbReference type="EMBL" id="AP025523">
    <property type="protein sequence ID" value="BDE08001.1"/>
    <property type="molecule type" value="Genomic_DNA"/>
</dbReference>
<accession>A0AAN1XZZ3</accession>
<keyword evidence="1" id="KW-0732">Signal</keyword>
<organism evidence="2 3">
    <name type="scientific">Vulcanimicrobium alpinum</name>
    <dbReference type="NCBI Taxonomy" id="3016050"/>
    <lineage>
        <taxon>Bacteria</taxon>
        <taxon>Bacillati</taxon>
        <taxon>Vulcanimicrobiota</taxon>
        <taxon>Vulcanimicrobiia</taxon>
        <taxon>Vulcanimicrobiales</taxon>
        <taxon>Vulcanimicrobiaceae</taxon>
        <taxon>Vulcanimicrobium</taxon>
    </lineage>
</organism>
<evidence type="ECO:0000313" key="3">
    <source>
        <dbReference type="Proteomes" id="UP001317532"/>
    </source>
</evidence>
<evidence type="ECO:0000256" key="1">
    <source>
        <dbReference type="SAM" id="SignalP"/>
    </source>
</evidence>
<evidence type="ECO:0008006" key="4">
    <source>
        <dbReference type="Google" id="ProtNLM"/>
    </source>
</evidence>
<dbReference type="RefSeq" id="WP_317995556.1">
    <property type="nucleotide sequence ID" value="NZ_AP025523.1"/>
</dbReference>